<dbReference type="Proteomes" id="UP001500897">
    <property type="component" value="Unassembled WGS sequence"/>
</dbReference>
<name>A0ABN2XJ71_9ACTN</name>
<evidence type="ECO:0000313" key="2">
    <source>
        <dbReference type="Proteomes" id="UP001500897"/>
    </source>
</evidence>
<gene>
    <name evidence="1" type="ORF">GCM10009759_55460</name>
</gene>
<dbReference type="EMBL" id="BAAANS010000043">
    <property type="protein sequence ID" value="GAA2112580.1"/>
    <property type="molecule type" value="Genomic_DNA"/>
</dbReference>
<protein>
    <recommendedName>
        <fullName evidence="3">HNH endonuclease</fullName>
    </recommendedName>
</protein>
<reference evidence="1 2" key="1">
    <citation type="journal article" date="2019" name="Int. J. Syst. Evol. Microbiol.">
        <title>The Global Catalogue of Microorganisms (GCM) 10K type strain sequencing project: providing services to taxonomists for standard genome sequencing and annotation.</title>
        <authorList>
            <consortium name="The Broad Institute Genomics Platform"/>
            <consortium name="The Broad Institute Genome Sequencing Center for Infectious Disease"/>
            <person name="Wu L."/>
            <person name="Ma J."/>
        </authorList>
    </citation>
    <scope>NUCLEOTIDE SEQUENCE [LARGE SCALE GENOMIC DNA]</scope>
    <source>
        <strain evidence="1 2">JCM 14559</strain>
    </source>
</reference>
<comment type="caution">
    <text evidence="1">The sequence shown here is derived from an EMBL/GenBank/DDBJ whole genome shotgun (WGS) entry which is preliminary data.</text>
</comment>
<evidence type="ECO:0008006" key="3">
    <source>
        <dbReference type="Google" id="ProtNLM"/>
    </source>
</evidence>
<organism evidence="1 2">
    <name type="scientific">Kitasatospora saccharophila</name>
    <dbReference type="NCBI Taxonomy" id="407973"/>
    <lineage>
        <taxon>Bacteria</taxon>
        <taxon>Bacillati</taxon>
        <taxon>Actinomycetota</taxon>
        <taxon>Actinomycetes</taxon>
        <taxon>Kitasatosporales</taxon>
        <taxon>Streptomycetaceae</taxon>
        <taxon>Kitasatospora</taxon>
    </lineage>
</organism>
<evidence type="ECO:0000313" key="1">
    <source>
        <dbReference type="EMBL" id="GAA2112580.1"/>
    </source>
</evidence>
<proteinExistence type="predicted"/>
<keyword evidence="2" id="KW-1185">Reference proteome</keyword>
<sequence>MTPWTGGLTIRPRGLGGRPTADYLCTRCTPHYHARLVGENVRHAADLRTSHLATHHPKGTP</sequence>
<accession>A0ABN2XJ71</accession>
<dbReference type="RefSeq" id="WP_344555772.1">
    <property type="nucleotide sequence ID" value="NZ_BAAANS010000043.1"/>
</dbReference>